<feature type="compositionally biased region" description="Polar residues" evidence="10">
    <location>
        <begin position="439"/>
        <end position="448"/>
    </location>
</feature>
<dbReference type="InterPro" id="IPR010982">
    <property type="entry name" value="Lambda_DNA-bd_dom_sf"/>
</dbReference>
<dbReference type="Gene3D" id="1.10.10.60">
    <property type="entry name" value="Homeodomain-like"/>
    <property type="match status" value="1"/>
</dbReference>
<comment type="subcellular location">
    <subcellularLocation>
        <location evidence="1 7 8">Nucleus</location>
    </subcellularLocation>
</comment>
<protein>
    <recommendedName>
        <fullName evidence="9">POU domain protein</fullName>
    </recommendedName>
</protein>
<evidence type="ECO:0000256" key="1">
    <source>
        <dbReference type="ARBA" id="ARBA00004123"/>
    </source>
</evidence>
<dbReference type="FunFam" id="1.10.260.40:FF:000007">
    <property type="entry name" value="POU domain protein"/>
    <property type="match status" value="1"/>
</dbReference>
<feature type="region of interest" description="Disordered" evidence="10">
    <location>
        <begin position="434"/>
        <end position="459"/>
    </location>
</feature>
<dbReference type="InterPro" id="IPR001356">
    <property type="entry name" value="HD"/>
</dbReference>
<feature type="domain" description="Homeobox" evidence="11">
    <location>
        <begin position="291"/>
        <end position="351"/>
    </location>
</feature>
<evidence type="ECO:0000256" key="8">
    <source>
        <dbReference type="RuleBase" id="RU000682"/>
    </source>
</evidence>
<dbReference type="CDD" id="cd00086">
    <property type="entry name" value="homeodomain"/>
    <property type="match status" value="1"/>
</dbReference>
<proteinExistence type="inferred from homology"/>
<evidence type="ECO:0000256" key="10">
    <source>
        <dbReference type="SAM" id="MobiDB-lite"/>
    </source>
</evidence>
<sequence>MQPRDRSGYSIPKPGTFFNRNSNVGKPDPKLDPTFFSTQSDPDTVCLAYLSFYLVGPTVRGKKRPPFYRGYYFIRILIQIDFNKINLKKFYFKKKLIFQSLLASNTSPTANSFLLPNVSNIVEANSSNISLNRNTQKQQQNQQRFNSGTAISTLYGATANLNANNNIAEIDTDPLELQHFAEHFKQRRIKLGVTQADVGKALAYLKMAGVGSLSQSTICRFESLTLSHNNMVALKPILQSWLERAEEATKQQAVASAAVEAGGVGGAGGDALTLQCIAAATAASAGILPCSEKKRKRTSIAAPEKTELEEQFKLQSRPTGDRIAAIAEKLDLKKNVVRVWFCNQRQKHKRNQFRTNRVISGLSQMASSSDLDQHQKSPISHHQIQHNQYQNTLDNKLVASCNSTTTAAAASLAAAVQAAAAASMHHQLREQQRHCHSVNRPNACTSGMSRVIRSTDISK</sequence>
<dbReference type="Pfam" id="PF00046">
    <property type="entry name" value="Homeodomain"/>
    <property type="match status" value="1"/>
</dbReference>
<dbReference type="InterPro" id="IPR017970">
    <property type="entry name" value="Homeobox_CS"/>
</dbReference>
<reference evidence="14" key="1">
    <citation type="submission" date="2022-11" db="UniProtKB">
        <authorList>
            <consortium name="WormBaseParasite"/>
        </authorList>
    </citation>
    <scope>IDENTIFICATION</scope>
</reference>
<dbReference type="GO" id="GO:0000978">
    <property type="term" value="F:RNA polymerase II cis-regulatory region sequence-specific DNA binding"/>
    <property type="evidence" value="ECO:0007669"/>
    <property type="project" value="TreeGrafter"/>
</dbReference>
<dbReference type="Gene3D" id="1.10.260.40">
    <property type="entry name" value="lambda repressor-like DNA-binding domains"/>
    <property type="match status" value="1"/>
</dbReference>
<keyword evidence="5 9" id="KW-0804">Transcription</keyword>
<evidence type="ECO:0000313" key="13">
    <source>
        <dbReference type="Proteomes" id="UP000887563"/>
    </source>
</evidence>
<feature type="DNA-binding region" description="Homeobox" evidence="7">
    <location>
        <begin position="293"/>
        <end position="352"/>
    </location>
</feature>
<evidence type="ECO:0000313" key="14">
    <source>
        <dbReference type="WBParaSite" id="Minc3s00109g04821"/>
    </source>
</evidence>
<dbReference type="WBParaSite" id="Minc3s00109g04821">
    <property type="protein sequence ID" value="Minc3s00109g04821"/>
    <property type="gene ID" value="Minc3s00109g04821"/>
</dbReference>
<evidence type="ECO:0000256" key="2">
    <source>
        <dbReference type="ARBA" id="ARBA00023015"/>
    </source>
</evidence>
<evidence type="ECO:0000256" key="5">
    <source>
        <dbReference type="ARBA" id="ARBA00023163"/>
    </source>
</evidence>
<keyword evidence="2" id="KW-0805">Transcription regulation</keyword>
<dbReference type="PANTHER" id="PTHR11636:SF70">
    <property type="entry name" value="INHIBITORY POU PROTEIN"/>
    <property type="match status" value="1"/>
</dbReference>
<evidence type="ECO:0000256" key="7">
    <source>
        <dbReference type="PROSITE-ProRule" id="PRU00108"/>
    </source>
</evidence>
<name>A0A914KTH3_MELIC</name>
<dbReference type="PRINTS" id="PR00028">
    <property type="entry name" value="POUDOMAIN"/>
</dbReference>
<evidence type="ECO:0000256" key="3">
    <source>
        <dbReference type="ARBA" id="ARBA00023125"/>
    </source>
</evidence>
<dbReference type="SMART" id="SM00389">
    <property type="entry name" value="HOX"/>
    <property type="match status" value="1"/>
</dbReference>
<dbReference type="PROSITE" id="PS51179">
    <property type="entry name" value="POU_3"/>
    <property type="match status" value="1"/>
</dbReference>
<dbReference type="GO" id="GO:0030154">
    <property type="term" value="P:cell differentiation"/>
    <property type="evidence" value="ECO:0007669"/>
    <property type="project" value="UniProtKB-ARBA"/>
</dbReference>
<dbReference type="AlphaFoldDB" id="A0A914KTH3"/>
<dbReference type="GO" id="GO:0000981">
    <property type="term" value="F:DNA-binding transcription factor activity, RNA polymerase II-specific"/>
    <property type="evidence" value="ECO:0007669"/>
    <property type="project" value="InterPro"/>
</dbReference>
<dbReference type="PROSITE" id="PS00465">
    <property type="entry name" value="POU_2"/>
    <property type="match status" value="1"/>
</dbReference>
<evidence type="ECO:0000259" key="11">
    <source>
        <dbReference type="PROSITE" id="PS50071"/>
    </source>
</evidence>
<dbReference type="Proteomes" id="UP000887563">
    <property type="component" value="Unplaced"/>
</dbReference>
<keyword evidence="6 7" id="KW-0539">Nucleus</keyword>
<dbReference type="SUPFAM" id="SSF46689">
    <property type="entry name" value="Homeodomain-like"/>
    <property type="match status" value="1"/>
</dbReference>
<keyword evidence="13" id="KW-1185">Reference proteome</keyword>
<dbReference type="PROSITE" id="PS00027">
    <property type="entry name" value="HOMEOBOX_1"/>
    <property type="match status" value="1"/>
</dbReference>
<feature type="region of interest" description="Disordered" evidence="10">
    <location>
        <begin position="365"/>
        <end position="386"/>
    </location>
</feature>
<dbReference type="PANTHER" id="PTHR11636">
    <property type="entry name" value="POU DOMAIN"/>
    <property type="match status" value="1"/>
</dbReference>
<comment type="similarity">
    <text evidence="9">Belongs to the POU transcription factor family.</text>
</comment>
<evidence type="ECO:0000256" key="9">
    <source>
        <dbReference type="RuleBase" id="RU361194"/>
    </source>
</evidence>
<dbReference type="PROSITE" id="PS00035">
    <property type="entry name" value="POU_1"/>
    <property type="match status" value="1"/>
</dbReference>
<keyword evidence="4 7" id="KW-0371">Homeobox</keyword>
<evidence type="ECO:0000259" key="12">
    <source>
        <dbReference type="PROSITE" id="PS51179"/>
    </source>
</evidence>
<dbReference type="InterPro" id="IPR009057">
    <property type="entry name" value="Homeodomain-like_sf"/>
</dbReference>
<dbReference type="GO" id="GO:0005634">
    <property type="term" value="C:nucleus"/>
    <property type="evidence" value="ECO:0007669"/>
    <property type="project" value="UniProtKB-SubCell"/>
</dbReference>
<dbReference type="InterPro" id="IPR013847">
    <property type="entry name" value="POU"/>
</dbReference>
<feature type="domain" description="POU-specific" evidence="12">
    <location>
        <begin position="169"/>
        <end position="246"/>
    </location>
</feature>
<dbReference type="PROSITE" id="PS50071">
    <property type="entry name" value="HOMEOBOX_2"/>
    <property type="match status" value="1"/>
</dbReference>
<accession>A0A914KTH3</accession>
<evidence type="ECO:0000256" key="4">
    <source>
        <dbReference type="ARBA" id="ARBA00023155"/>
    </source>
</evidence>
<evidence type="ECO:0000256" key="6">
    <source>
        <dbReference type="ARBA" id="ARBA00023242"/>
    </source>
</evidence>
<dbReference type="SMART" id="SM00352">
    <property type="entry name" value="POU"/>
    <property type="match status" value="1"/>
</dbReference>
<keyword evidence="3 7" id="KW-0238">DNA-binding</keyword>
<dbReference type="SUPFAM" id="SSF47413">
    <property type="entry name" value="lambda repressor-like DNA-binding domains"/>
    <property type="match status" value="1"/>
</dbReference>
<dbReference type="Pfam" id="PF00157">
    <property type="entry name" value="Pou"/>
    <property type="match status" value="1"/>
</dbReference>
<dbReference type="InterPro" id="IPR050255">
    <property type="entry name" value="POU_domain_TF"/>
</dbReference>
<feature type="region of interest" description="Disordered" evidence="10">
    <location>
        <begin position="1"/>
        <end position="26"/>
    </location>
</feature>
<dbReference type="InterPro" id="IPR000327">
    <property type="entry name" value="POU_dom"/>
</dbReference>
<organism evidence="13 14">
    <name type="scientific">Meloidogyne incognita</name>
    <name type="common">Southern root-knot nematode worm</name>
    <name type="synonym">Oxyuris incognita</name>
    <dbReference type="NCBI Taxonomy" id="6306"/>
    <lineage>
        <taxon>Eukaryota</taxon>
        <taxon>Metazoa</taxon>
        <taxon>Ecdysozoa</taxon>
        <taxon>Nematoda</taxon>
        <taxon>Chromadorea</taxon>
        <taxon>Rhabditida</taxon>
        <taxon>Tylenchina</taxon>
        <taxon>Tylenchomorpha</taxon>
        <taxon>Tylenchoidea</taxon>
        <taxon>Meloidogynidae</taxon>
        <taxon>Meloidogyninae</taxon>
        <taxon>Meloidogyne</taxon>
        <taxon>Meloidogyne incognita group</taxon>
    </lineage>
</organism>